<comment type="caution">
    <text evidence="2">The sequence shown here is derived from an EMBL/GenBank/DDBJ whole genome shotgun (WGS) entry which is preliminary data.</text>
</comment>
<dbReference type="SUPFAM" id="SSF69318">
    <property type="entry name" value="Integrin alpha N-terminal domain"/>
    <property type="match status" value="3"/>
</dbReference>
<proteinExistence type="predicted"/>
<dbReference type="EMBL" id="JAQNDN010000022">
    <property type="protein sequence ID" value="MDC0673774.1"/>
    <property type="molecule type" value="Genomic_DNA"/>
</dbReference>
<dbReference type="InterPro" id="IPR028994">
    <property type="entry name" value="Integrin_alpha_N"/>
</dbReference>
<dbReference type="InterPro" id="IPR013517">
    <property type="entry name" value="FG-GAP"/>
</dbReference>
<evidence type="ECO:0000256" key="1">
    <source>
        <dbReference type="ARBA" id="ARBA00022729"/>
    </source>
</evidence>
<evidence type="ECO:0000313" key="2">
    <source>
        <dbReference type="EMBL" id="MDC0673774.1"/>
    </source>
</evidence>
<dbReference type="Gene3D" id="2.130.10.130">
    <property type="entry name" value="Integrin alpha, N-terminal"/>
    <property type="match status" value="2"/>
</dbReference>
<dbReference type="Pfam" id="PF13517">
    <property type="entry name" value="FG-GAP_3"/>
    <property type="match status" value="5"/>
</dbReference>
<dbReference type="Gene3D" id="2.30.30.100">
    <property type="match status" value="1"/>
</dbReference>
<dbReference type="PANTHER" id="PTHR46580">
    <property type="entry name" value="SENSOR KINASE-RELATED"/>
    <property type="match status" value="1"/>
</dbReference>
<keyword evidence="3" id="KW-1185">Reference proteome</keyword>
<reference evidence="2 3" key="1">
    <citation type="submission" date="2022-11" db="EMBL/GenBank/DDBJ databases">
        <title>Minimal conservation of predation-associated metabolite biosynthetic gene clusters underscores biosynthetic potential of Myxococcota including descriptions for ten novel species: Archangium lansinium sp. nov., Myxococcus landrumus sp. nov., Nannocystis bai.</title>
        <authorList>
            <person name="Ahearne A."/>
            <person name="Stevens C."/>
            <person name="Dowd S."/>
        </authorList>
    </citation>
    <scope>NUCLEOTIDE SEQUENCE [LARGE SCALE GENOMIC DNA]</scope>
    <source>
        <strain evidence="2 3">NCELM</strain>
    </source>
</reference>
<accession>A0ABT5BHZ0</accession>
<gene>
    <name evidence="2" type="ORF">POL58_38870</name>
</gene>
<organism evidence="2 3">
    <name type="scientific">Nannocystis radixulma</name>
    <dbReference type="NCBI Taxonomy" id="2995305"/>
    <lineage>
        <taxon>Bacteria</taxon>
        <taxon>Pseudomonadati</taxon>
        <taxon>Myxococcota</taxon>
        <taxon>Polyangia</taxon>
        <taxon>Nannocystales</taxon>
        <taxon>Nannocystaceae</taxon>
        <taxon>Nannocystis</taxon>
    </lineage>
</organism>
<dbReference type="RefSeq" id="WP_272007272.1">
    <property type="nucleotide sequence ID" value="NZ_JAQNDN010000022.1"/>
</dbReference>
<evidence type="ECO:0000313" key="3">
    <source>
        <dbReference type="Proteomes" id="UP001217838"/>
    </source>
</evidence>
<dbReference type="PANTHER" id="PTHR46580:SF4">
    <property type="entry name" value="ATP_GTP-BINDING PROTEIN"/>
    <property type="match status" value="1"/>
</dbReference>
<name>A0ABT5BHZ0_9BACT</name>
<dbReference type="Proteomes" id="UP001217838">
    <property type="component" value="Unassembled WGS sequence"/>
</dbReference>
<sequence>MPSHRLASGVLAAVLGPAGCMVHAPCDDPGSVCLATDAVEHVRVAVMPDALVVADLDADGTRDLVGASGPAGTITAWISGSATTWSIDQEVAGLVVADLDGDGHLDLATALPRADAVAVIRGRGGRSFMEPERHSAGAVPRALIAADLDAEGPPELITADNETGTVTVLHQFVAAPPIVVGPGPRALAVGDLDSDGHVDVAVALADADAVQVLRGDGRGGLSPAALHPVGTAPYDLVAADFDLDGLLDLATADSLDDTVSVLFGDGAGDLRARTTWPTVSLPSNLVVSQPPGESPVLGVLSPTTSTVERLDPRTGETYTGLLLSDPRSIADDAGTFIAAGRTVSRLSIGTGIRLTPLWQEEGSFFYRWFVDLDGDGTDELLVWDFETEAEAVTLRDDGVLVTIPVGIEQPETIEAADLTGDGRPDLLIGKFNRFAISIQQPDGTFTASPVETSEGQRALADIDADGVVELLIVDAADGEGRVDVFRSDDTGELTLAQSSTFALAERPDGASVIDGDGDDLPDLMVSAEGKKVYLEDAQGPARDLALDFSGFFSIAFDDLDGDGRLDAVGCGGVLQIIDDVLGLAEVRSLAQDGWCNVVDVFDLDGDSDLEIVSRQYDSGHLGDTITFTPWQLLEGEWLQRGPQSLSDGREAGFAQLDGVGPPELWIRNMAGIAVMQVDFGLVLLEHERLRLGYREQLGFADIDADGAADMLAFGENISLARADGSGGFETLTHLWRPSASPQIFHGVFADLDGDGAPQFAGTTLLSNDILVAGVALDGLLEPRELPTNASPISHLFARDVDRDGLVDLLVFDTAFRFHGELLRGRGHGEFAEPVQLVLENTAVRNLAVHDMDRDGVLDIVALRLDPAPGEIMVAFGVGDGTFGPTRRWSTSAPILLNETPLVPGDFDRDGHVEIVLAYQNDLLWIRGGESSSARVVRQGIAAYTSADLDRDGHPELLAAGNASGDRTLLHVGRSRSDGSFGFTTHAIATAGVREIQTADIDGDGELDIILVDDLGAAIVRRVP</sequence>
<keyword evidence="1" id="KW-0732">Signal</keyword>
<protein>
    <submittedName>
        <fullName evidence="2">VCBS repeat-containing protein</fullName>
    </submittedName>
</protein>